<dbReference type="Pfam" id="PF12937">
    <property type="entry name" value="F-box-like"/>
    <property type="match status" value="1"/>
</dbReference>
<feature type="domain" description="F-box" evidence="1">
    <location>
        <begin position="55"/>
        <end position="102"/>
    </location>
</feature>
<evidence type="ECO:0000313" key="3">
    <source>
        <dbReference type="Proteomes" id="UP000245207"/>
    </source>
</evidence>
<comment type="caution">
    <text evidence="2">The sequence shown here is derived from an EMBL/GenBank/DDBJ whole genome shotgun (WGS) entry which is preliminary data.</text>
</comment>
<dbReference type="STRING" id="35608.A0A2U1L462"/>
<dbReference type="AlphaFoldDB" id="A0A2U1L462"/>
<name>A0A2U1L462_ARTAN</name>
<evidence type="ECO:0000313" key="2">
    <source>
        <dbReference type="EMBL" id="PWA43759.1"/>
    </source>
</evidence>
<accession>A0A2U1L462</accession>
<organism evidence="2 3">
    <name type="scientific">Artemisia annua</name>
    <name type="common">Sweet wormwood</name>
    <dbReference type="NCBI Taxonomy" id="35608"/>
    <lineage>
        <taxon>Eukaryota</taxon>
        <taxon>Viridiplantae</taxon>
        <taxon>Streptophyta</taxon>
        <taxon>Embryophyta</taxon>
        <taxon>Tracheophyta</taxon>
        <taxon>Spermatophyta</taxon>
        <taxon>Magnoliopsida</taxon>
        <taxon>eudicotyledons</taxon>
        <taxon>Gunneridae</taxon>
        <taxon>Pentapetalae</taxon>
        <taxon>asterids</taxon>
        <taxon>campanulids</taxon>
        <taxon>Asterales</taxon>
        <taxon>Asteraceae</taxon>
        <taxon>Asteroideae</taxon>
        <taxon>Anthemideae</taxon>
        <taxon>Artemisiinae</taxon>
        <taxon>Artemisia</taxon>
    </lineage>
</organism>
<dbReference type="Gene3D" id="3.80.10.10">
    <property type="entry name" value="Ribonuclease Inhibitor"/>
    <property type="match status" value="1"/>
</dbReference>
<dbReference type="InterPro" id="IPR032675">
    <property type="entry name" value="LRR_dom_sf"/>
</dbReference>
<dbReference type="EMBL" id="PKPP01011651">
    <property type="protein sequence ID" value="PWA43759.1"/>
    <property type="molecule type" value="Genomic_DNA"/>
</dbReference>
<evidence type="ECO:0000259" key="1">
    <source>
        <dbReference type="PROSITE" id="PS50181"/>
    </source>
</evidence>
<dbReference type="PANTHER" id="PTHR38926:SF80">
    <property type="entry name" value="F-BOX DOMAIN, LEUCINE-RICH REPEAT DOMAIN SUPERFAMILY"/>
    <property type="match status" value="1"/>
</dbReference>
<dbReference type="CDD" id="cd22164">
    <property type="entry name" value="F-box_AtSKIP19-like"/>
    <property type="match status" value="1"/>
</dbReference>
<gene>
    <name evidence="2" type="ORF">CTI12_AA527680</name>
</gene>
<protein>
    <submittedName>
        <fullName evidence="2">F-box domain, Leucine-rich repeat domain, L domain-like protein</fullName>
    </submittedName>
</protein>
<dbReference type="InterPro" id="IPR001810">
    <property type="entry name" value="F-box_dom"/>
</dbReference>
<dbReference type="SUPFAM" id="SSF81383">
    <property type="entry name" value="F-box domain"/>
    <property type="match status" value="1"/>
</dbReference>
<keyword evidence="3" id="KW-1185">Reference proteome</keyword>
<dbReference type="Proteomes" id="UP000245207">
    <property type="component" value="Unassembled WGS sequence"/>
</dbReference>
<proteinExistence type="predicted"/>
<reference evidence="2 3" key="1">
    <citation type="journal article" date="2018" name="Mol. Plant">
        <title>The genome of Artemisia annua provides insight into the evolution of Asteraceae family and artemisinin biosynthesis.</title>
        <authorList>
            <person name="Shen Q."/>
            <person name="Zhang L."/>
            <person name="Liao Z."/>
            <person name="Wang S."/>
            <person name="Yan T."/>
            <person name="Shi P."/>
            <person name="Liu M."/>
            <person name="Fu X."/>
            <person name="Pan Q."/>
            <person name="Wang Y."/>
            <person name="Lv Z."/>
            <person name="Lu X."/>
            <person name="Zhang F."/>
            <person name="Jiang W."/>
            <person name="Ma Y."/>
            <person name="Chen M."/>
            <person name="Hao X."/>
            <person name="Li L."/>
            <person name="Tang Y."/>
            <person name="Lv G."/>
            <person name="Zhou Y."/>
            <person name="Sun X."/>
            <person name="Brodelius P.E."/>
            <person name="Rose J.K.C."/>
            <person name="Tang K."/>
        </authorList>
    </citation>
    <scope>NUCLEOTIDE SEQUENCE [LARGE SCALE GENOMIC DNA]</scope>
    <source>
        <strain evidence="3">cv. Huhao1</strain>
        <tissue evidence="2">Leaf</tissue>
    </source>
</reference>
<sequence length="362" mass="41410">MLPPIKLCPSKMDRKKADDHKHVPKAKVLSPIRLCASKSDQQKANKQKHVPKAIKRNWLDLPSDLTSNILQRIGAVDILENAQKVCTTWRKISKDPAMWRVIHLRYSQGSHTRPQFREMCMRAVDRSQGQLVDITLVDFANDAVLKYISDRASNLKRLEIAYWYSNKDETWTEALKKFSSLEELSLHQTGLSEYSVETLGRHCPLLKILKVNIDPPQHVPEVSWDTLAKAIGKNLPELRHLELIGDGLSNIGLKAILDGCRLLESLDMRMCFNLNFQADADLKKRCSQQIKHLKLPPASLDGYPYIWEYETHDGCCAFADLCSHLCCSECGHNQSDSDDHGSTEYYSDYHGFTDFFIDYYSL</sequence>
<dbReference type="SUPFAM" id="SSF52047">
    <property type="entry name" value="RNI-like"/>
    <property type="match status" value="1"/>
</dbReference>
<dbReference type="PANTHER" id="PTHR38926">
    <property type="entry name" value="F-BOX DOMAIN CONTAINING PROTEIN, EXPRESSED"/>
    <property type="match status" value="1"/>
</dbReference>
<dbReference type="InterPro" id="IPR036047">
    <property type="entry name" value="F-box-like_dom_sf"/>
</dbReference>
<dbReference type="PROSITE" id="PS50181">
    <property type="entry name" value="FBOX"/>
    <property type="match status" value="1"/>
</dbReference>
<dbReference type="OrthoDB" id="2095648at2759"/>
<dbReference type="Gene3D" id="1.20.1280.50">
    <property type="match status" value="1"/>
</dbReference>